<dbReference type="PANTHER" id="PTHR19328:SF75">
    <property type="entry name" value="ALDOSE SUGAR DEHYDROGENASE YLII"/>
    <property type="match status" value="1"/>
</dbReference>
<dbReference type="PROSITE" id="PS50268">
    <property type="entry name" value="CADHERIN_2"/>
    <property type="match status" value="1"/>
</dbReference>
<dbReference type="Pfam" id="PF07995">
    <property type="entry name" value="GSDH"/>
    <property type="match status" value="1"/>
</dbReference>
<dbReference type="InterPro" id="IPR011042">
    <property type="entry name" value="6-blade_b-propeller_TolB-like"/>
</dbReference>
<dbReference type="InterPro" id="IPR012938">
    <property type="entry name" value="Glc/Sorbosone_DH"/>
</dbReference>
<name>A0ABU8RYE1_9SPHN</name>
<keyword evidence="1" id="KW-0732">Signal</keyword>
<dbReference type="PROSITE" id="PS51257">
    <property type="entry name" value="PROKAR_LIPOPROTEIN"/>
    <property type="match status" value="1"/>
</dbReference>
<dbReference type="EMBL" id="JBBHJZ010000003">
    <property type="protein sequence ID" value="MEJ5978100.1"/>
    <property type="molecule type" value="Genomic_DNA"/>
</dbReference>
<dbReference type="Gene3D" id="2.60.40.60">
    <property type="entry name" value="Cadherins"/>
    <property type="match status" value="1"/>
</dbReference>
<feature type="signal peptide" evidence="1">
    <location>
        <begin position="1"/>
        <end position="27"/>
    </location>
</feature>
<gene>
    <name evidence="3" type="ORF">WG901_15720</name>
</gene>
<dbReference type="InterPro" id="IPR011041">
    <property type="entry name" value="Quinoprot_gluc/sorb_DH_b-prop"/>
</dbReference>
<proteinExistence type="predicted"/>
<protein>
    <submittedName>
        <fullName evidence="3">PQQ-dependent sugar dehydrogenase</fullName>
    </submittedName>
</protein>
<comment type="caution">
    <text evidence="3">The sequence shown here is derived from an EMBL/GenBank/DDBJ whole genome shotgun (WGS) entry which is preliminary data.</text>
</comment>
<evidence type="ECO:0000256" key="1">
    <source>
        <dbReference type="SAM" id="SignalP"/>
    </source>
</evidence>
<dbReference type="SUPFAM" id="SSF49313">
    <property type="entry name" value="Cadherin-like"/>
    <property type="match status" value="1"/>
</dbReference>
<accession>A0ABU8RYE1</accession>
<dbReference type="SUPFAM" id="SSF50952">
    <property type="entry name" value="Soluble quinoprotein glucose dehydrogenase"/>
    <property type="match status" value="1"/>
</dbReference>
<sequence>MTCHVQRYGFLPLVSALALALTLSSCGDGGGGNPATGTGPTPPSFTSATTASVGENASGTIYTAVASSTNGAPLAYSISGGFDAALFLITPAGALSFKVPPDFETPLDSNRDNAYEVVLSVSDGQNTASRALTITVTDSVSGGFAVRRVGTGFAAPVYLAPLSDNSGRVLVVERAGRIRILNPATGAIAATPFLDITGQVSTDGERGLLGLALAPDYGTSGRAYVYLTAPDGVIQLRRYTASAASKDVLDPASSDLLLTIPHPRSNHNGGWLGFDKAGLLYVAIGDGGGSGDPDGNGQNKSTLLGKILRLDVSKDDFPSDPNRDYGIPSANPYATSGGAPEVWLYGLRNPYRSSFDRATGDLWIGDVGQGAIEEIDRVQTTQAGLNLGWPLFEGTQGVPGANPAGITMPVTQYSHGSGPLQGASLIGGYVYRGSLEALQGLYIFGDFISNNVWSVPAAGLTQGTTTASSSFTNRNAAFTPDTGTLTSITSFGEDQSGELYIVTIGGNVFKIVPSG</sequence>
<dbReference type="PANTHER" id="PTHR19328">
    <property type="entry name" value="HEDGEHOG-INTERACTING PROTEIN"/>
    <property type="match status" value="1"/>
</dbReference>
<dbReference type="InterPro" id="IPR002126">
    <property type="entry name" value="Cadherin-like_dom"/>
</dbReference>
<dbReference type="InterPro" id="IPR015919">
    <property type="entry name" value="Cadherin-like_sf"/>
</dbReference>
<dbReference type="RefSeq" id="WP_339588041.1">
    <property type="nucleotide sequence ID" value="NZ_JBBHJZ010000003.1"/>
</dbReference>
<evidence type="ECO:0000313" key="4">
    <source>
        <dbReference type="Proteomes" id="UP001361239"/>
    </source>
</evidence>
<organism evidence="3 4">
    <name type="scientific">Novosphingobium anseongense</name>
    <dbReference type="NCBI Taxonomy" id="3133436"/>
    <lineage>
        <taxon>Bacteria</taxon>
        <taxon>Pseudomonadati</taxon>
        <taxon>Pseudomonadota</taxon>
        <taxon>Alphaproteobacteria</taxon>
        <taxon>Sphingomonadales</taxon>
        <taxon>Sphingomonadaceae</taxon>
        <taxon>Novosphingobium</taxon>
    </lineage>
</organism>
<feature type="chain" id="PRO_5045805994" evidence="1">
    <location>
        <begin position="28"/>
        <end position="515"/>
    </location>
</feature>
<dbReference type="Proteomes" id="UP001361239">
    <property type="component" value="Unassembled WGS sequence"/>
</dbReference>
<reference evidence="3 4" key="1">
    <citation type="submission" date="2024-03" db="EMBL/GenBank/DDBJ databases">
        <authorList>
            <person name="Jo J.-H."/>
        </authorList>
    </citation>
    <scope>NUCLEOTIDE SEQUENCE [LARGE SCALE GENOMIC DNA]</scope>
    <source>
        <strain evidence="3 4">PS1R-30</strain>
    </source>
</reference>
<evidence type="ECO:0000259" key="2">
    <source>
        <dbReference type="PROSITE" id="PS50268"/>
    </source>
</evidence>
<evidence type="ECO:0000313" key="3">
    <source>
        <dbReference type="EMBL" id="MEJ5978100.1"/>
    </source>
</evidence>
<feature type="domain" description="Cadherin" evidence="2">
    <location>
        <begin position="45"/>
        <end position="158"/>
    </location>
</feature>
<dbReference type="Gene3D" id="2.120.10.30">
    <property type="entry name" value="TolB, C-terminal domain"/>
    <property type="match status" value="1"/>
</dbReference>
<keyword evidence="4" id="KW-1185">Reference proteome</keyword>